<dbReference type="PROSITE" id="PS00092">
    <property type="entry name" value="N6_MTASE"/>
    <property type="match status" value="1"/>
</dbReference>
<dbReference type="InterPro" id="IPR052190">
    <property type="entry name" value="Euk-Arch_PrmC-MTase"/>
</dbReference>
<dbReference type="CDD" id="cd02440">
    <property type="entry name" value="AdoMet_MTases"/>
    <property type="match status" value="1"/>
</dbReference>
<evidence type="ECO:0000259" key="5">
    <source>
        <dbReference type="Pfam" id="PF05175"/>
    </source>
</evidence>
<evidence type="ECO:0000256" key="1">
    <source>
        <dbReference type="ARBA" id="ARBA00006149"/>
    </source>
</evidence>
<evidence type="ECO:0000256" key="3">
    <source>
        <dbReference type="ARBA" id="ARBA00022679"/>
    </source>
</evidence>
<dbReference type="PANTHER" id="PTHR45875">
    <property type="entry name" value="METHYLTRANSFERASE N6AMT1"/>
    <property type="match status" value="1"/>
</dbReference>
<dbReference type="Gene3D" id="3.40.50.150">
    <property type="entry name" value="Vaccinia Virus protein VP39"/>
    <property type="match status" value="1"/>
</dbReference>
<dbReference type="EMBL" id="MT631242">
    <property type="protein sequence ID" value="QNO47155.1"/>
    <property type="molecule type" value="Genomic_DNA"/>
</dbReference>
<dbReference type="GO" id="GO:0035657">
    <property type="term" value="C:eRF1 methyltransferase complex"/>
    <property type="evidence" value="ECO:0007669"/>
    <property type="project" value="TreeGrafter"/>
</dbReference>
<dbReference type="GO" id="GO:0102559">
    <property type="term" value="F:peptide chain release factor N(5)-glutamine methyltransferase activity"/>
    <property type="evidence" value="ECO:0007669"/>
    <property type="project" value="UniProtKB-EC"/>
</dbReference>
<dbReference type="Pfam" id="PF05175">
    <property type="entry name" value="MTS"/>
    <property type="match status" value="1"/>
</dbReference>
<organism evidence="6">
    <name type="scientific">Candidatus Methanogaster sp. ANME-2c ERB4</name>
    <dbReference type="NCBI Taxonomy" id="2759911"/>
    <lineage>
        <taxon>Archaea</taxon>
        <taxon>Methanobacteriati</taxon>
        <taxon>Methanobacteriota</taxon>
        <taxon>Stenosarchaea group</taxon>
        <taxon>Methanomicrobia</taxon>
        <taxon>Methanosarcinales</taxon>
        <taxon>ANME-2 cluster</taxon>
        <taxon>Candidatus Methanogasteraceae</taxon>
        <taxon>Candidatus Methanogaster</taxon>
    </lineage>
</organism>
<keyword evidence="2 6" id="KW-0489">Methyltransferase</keyword>
<dbReference type="GO" id="GO:0003676">
    <property type="term" value="F:nucleic acid binding"/>
    <property type="evidence" value="ECO:0007669"/>
    <property type="project" value="InterPro"/>
</dbReference>
<dbReference type="NCBIfam" id="TIGR00537">
    <property type="entry name" value="hemK_rel_arch"/>
    <property type="match status" value="1"/>
</dbReference>
<dbReference type="PANTHER" id="PTHR45875:SF1">
    <property type="entry name" value="METHYLTRANSFERASE N6AMT1"/>
    <property type="match status" value="1"/>
</dbReference>
<dbReference type="NCBIfam" id="NF011529">
    <property type="entry name" value="PRK14968.1-3"/>
    <property type="match status" value="1"/>
</dbReference>
<proteinExistence type="inferred from homology"/>
<dbReference type="AlphaFoldDB" id="A0A7G9YGM1"/>
<dbReference type="GO" id="GO:0032259">
    <property type="term" value="P:methylation"/>
    <property type="evidence" value="ECO:0007669"/>
    <property type="project" value="UniProtKB-KW"/>
</dbReference>
<evidence type="ECO:0000256" key="4">
    <source>
        <dbReference type="ARBA" id="ARBA00022691"/>
    </source>
</evidence>
<dbReference type="EC" id="2.1.1.297" evidence="6"/>
<evidence type="ECO:0000256" key="2">
    <source>
        <dbReference type="ARBA" id="ARBA00022603"/>
    </source>
</evidence>
<reference evidence="6" key="1">
    <citation type="submission" date="2020-06" db="EMBL/GenBank/DDBJ databases">
        <title>Unique genomic features of the anaerobic methanotrophic archaea.</title>
        <authorList>
            <person name="Chadwick G.L."/>
            <person name="Skennerton C.T."/>
            <person name="Laso-Perez R."/>
            <person name="Leu A.O."/>
            <person name="Speth D.R."/>
            <person name="Yu H."/>
            <person name="Morgan-Lang C."/>
            <person name="Hatzenpichler R."/>
            <person name="Goudeau D."/>
            <person name="Malmstrom R."/>
            <person name="Brazelton W.J."/>
            <person name="Woyke T."/>
            <person name="Hallam S.J."/>
            <person name="Tyson G.W."/>
            <person name="Wegener G."/>
            <person name="Boetius A."/>
            <person name="Orphan V."/>
        </authorList>
    </citation>
    <scope>NUCLEOTIDE SEQUENCE</scope>
</reference>
<keyword evidence="4" id="KW-0949">S-adenosyl-L-methionine</keyword>
<feature type="domain" description="Methyltransferase small" evidence="5">
    <location>
        <begin position="39"/>
        <end position="110"/>
    </location>
</feature>
<dbReference type="InterPro" id="IPR007848">
    <property type="entry name" value="Small_mtfrase_dom"/>
</dbReference>
<evidence type="ECO:0000313" key="6">
    <source>
        <dbReference type="EMBL" id="QNO47155.1"/>
    </source>
</evidence>
<dbReference type="SUPFAM" id="SSF53335">
    <property type="entry name" value="S-adenosyl-L-methionine-dependent methyltransferases"/>
    <property type="match status" value="1"/>
</dbReference>
<accession>A0A7G9YGM1</accession>
<gene>
    <name evidence="6" type="primary">prmC</name>
    <name evidence="6" type="ORF">ANPEMHCN_00034</name>
</gene>
<sequence>MPEHSTHHDRKIHLADAVYEPAEDSYLLIDAALNEIVGSNQRLRIIEIGTGSGIVTAAMMRDAPEHRYAATDISPHAVACAKANRVPVIRADLFRGIRGRFDLIVFNPPYLPTAPAARVDGWLDRAWNGGDDGRAVINRFLGQAPAFLADRGSILLLLSSLTGIETVRERMASAGLLVREVASVRCPGERLVVLRGSPPLSLSPRSCQTVNTPPKTD</sequence>
<comment type="similarity">
    <text evidence="1">Belongs to the eukaryotic/archaeal PrmC-related family.</text>
</comment>
<protein>
    <submittedName>
        <fullName evidence="6">Release factor glutamine methyltransferase</fullName>
        <ecNumber evidence="6">2.1.1.297</ecNumber>
    </submittedName>
</protein>
<dbReference type="InterPro" id="IPR002052">
    <property type="entry name" value="DNA_methylase_N6_adenine_CS"/>
</dbReference>
<dbReference type="InterPro" id="IPR004557">
    <property type="entry name" value="PrmC-related"/>
</dbReference>
<keyword evidence="3 6" id="KW-0808">Transferase</keyword>
<dbReference type="InterPro" id="IPR029063">
    <property type="entry name" value="SAM-dependent_MTases_sf"/>
</dbReference>
<name>A0A7G9YGM1_9EURY</name>